<evidence type="ECO:0000256" key="5">
    <source>
        <dbReference type="SAM" id="MobiDB-lite"/>
    </source>
</evidence>
<dbReference type="InterPro" id="IPR000962">
    <property type="entry name" value="Znf_DskA_TraR"/>
</dbReference>
<feature type="domain" description="Zinc finger DksA/TraR C4-type" evidence="6">
    <location>
        <begin position="90"/>
        <end position="118"/>
    </location>
</feature>
<accession>A0A6L8UXA5</accession>
<evidence type="ECO:0000256" key="3">
    <source>
        <dbReference type="ARBA" id="ARBA00022833"/>
    </source>
</evidence>
<keyword evidence="8" id="KW-1185">Reference proteome</keyword>
<dbReference type="PROSITE" id="PS51128">
    <property type="entry name" value="ZF_DKSA_2"/>
    <property type="match status" value="1"/>
</dbReference>
<comment type="caution">
    <text evidence="7">The sequence shown here is derived from an EMBL/GenBank/DDBJ whole genome shotgun (WGS) entry which is preliminary data.</text>
</comment>
<gene>
    <name evidence="7" type="ORF">GQF01_06675</name>
</gene>
<evidence type="ECO:0000259" key="6">
    <source>
        <dbReference type="Pfam" id="PF01258"/>
    </source>
</evidence>
<dbReference type="RefSeq" id="WP_161406035.1">
    <property type="nucleotide sequence ID" value="NZ_WTUZ01000010.1"/>
</dbReference>
<dbReference type="Pfam" id="PF01258">
    <property type="entry name" value="zf-dskA_traR"/>
    <property type="match status" value="1"/>
</dbReference>
<keyword evidence="2" id="KW-0863">Zinc-finger</keyword>
<comment type="caution">
    <text evidence="4">Lacks conserved residue(s) required for the propagation of feature annotation.</text>
</comment>
<dbReference type="PANTHER" id="PTHR33823">
    <property type="entry name" value="RNA POLYMERASE-BINDING TRANSCRIPTION FACTOR DKSA-RELATED"/>
    <property type="match status" value="1"/>
</dbReference>
<dbReference type="AlphaFoldDB" id="A0A6L8UXA5"/>
<dbReference type="EMBL" id="WTUZ01000010">
    <property type="protein sequence ID" value="MZQ81816.1"/>
    <property type="molecule type" value="Genomic_DNA"/>
</dbReference>
<dbReference type="Proteomes" id="UP000481087">
    <property type="component" value="Unassembled WGS sequence"/>
</dbReference>
<dbReference type="SUPFAM" id="SSF109635">
    <property type="entry name" value="DnaK suppressor protein DksA, alpha-hairpin domain"/>
    <property type="match status" value="1"/>
</dbReference>
<keyword evidence="1" id="KW-0479">Metal-binding</keyword>
<evidence type="ECO:0000313" key="7">
    <source>
        <dbReference type="EMBL" id="MZQ81816.1"/>
    </source>
</evidence>
<evidence type="ECO:0000256" key="2">
    <source>
        <dbReference type="ARBA" id="ARBA00022771"/>
    </source>
</evidence>
<organism evidence="7 8">
    <name type="scientific">Paenibacillus silvestris</name>
    <dbReference type="NCBI Taxonomy" id="2606219"/>
    <lineage>
        <taxon>Bacteria</taxon>
        <taxon>Bacillati</taxon>
        <taxon>Bacillota</taxon>
        <taxon>Bacilli</taxon>
        <taxon>Bacillales</taxon>
        <taxon>Paenibacillaceae</taxon>
        <taxon>Paenibacillus</taxon>
    </lineage>
</organism>
<dbReference type="GO" id="GO:0008270">
    <property type="term" value="F:zinc ion binding"/>
    <property type="evidence" value="ECO:0007669"/>
    <property type="project" value="UniProtKB-KW"/>
</dbReference>
<protein>
    <submittedName>
        <fullName evidence="7">Molecular chaperone DnaK</fullName>
    </submittedName>
</protein>
<evidence type="ECO:0000313" key="8">
    <source>
        <dbReference type="Proteomes" id="UP000481087"/>
    </source>
</evidence>
<dbReference type="SUPFAM" id="SSF57716">
    <property type="entry name" value="Glucocorticoid receptor-like (DNA-binding domain)"/>
    <property type="match status" value="1"/>
</dbReference>
<dbReference type="InterPro" id="IPR037187">
    <property type="entry name" value="DnaK_N"/>
</dbReference>
<sequence length="246" mass="28395">MSHLTEEQSKQLYLQLLEEKLGLEQHFATNDHFGLANSFKDSTGELSMYDNHPADVASEIFEREKDISLNEHAEFHLRQVDEALAHMEQGDYGQCVFCHNPISFERLQAIPTTLYCKEHVPDPEQSFRRPVEEQVLYPPFGRTSFDERDDETEFDGEDAWQIVESWGTSNTPAFAEDPNVGSYDEMYIEADENVGYVESFESFVATDLYGEHVTIVRSKAYQDYMHSEEGDPFLEPENRSLDDEPL</sequence>
<reference evidence="7 8" key="1">
    <citation type="submission" date="2019-12" db="EMBL/GenBank/DDBJ databases">
        <title>Paenibacillus sp. nov. sp. isolated from soil.</title>
        <authorList>
            <person name="Kim J."/>
            <person name="Jeong S.E."/>
            <person name="Jung H.S."/>
            <person name="Jeon C.O."/>
        </authorList>
    </citation>
    <scope>NUCLEOTIDE SEQUENCE [LARGE SCALE GENOMIC DNA]</scope>
    <source>
        <strain evidence="7 8">5J-6</strain>
    </source>
</reference>
<evidence type="ECO:0000256" key="4">
    <source>
        <dbReference type="PROSITE-ProRule" id="PRU00510"/>
    </source>
</evidence>
<evidence type="ECO:0000256" key="1">
    <source>
        <dbReference type="ARBA" id="ARBA00022723"/>
    </source>
</evidence>
<feature type="region of interest" description="Disordered" evidence="5">
    <location>
        <begin position="227"/>
        <end position="246"/>
    </location>
</feature>
<feature type="compositionally biased region" description="Basic and acidic residues" evidence="5">
    <location>
        <begin position="236"/>
        <end position="246"/>
    </location>
</feature>
<dbReference type="NCBIfam" id="TIGR02890">
    <property type="entry name" value="bacill_yteA"/>
    <property type="match status" value="1"/>
</dbReference>
<name>A0A6L8UXA5_9BACL</name>
<dbReference type="Gene3D" id="1.20.120.910">
    <property type="entry name" value="DksA, coiled-coil domain"/>
    <property type="match status" value="1"/>
</dbReference>
<keyword evidence="3" id="KW-0862">Zinc</keyword>
<dbReference type="PANTHER" id="PTHR33823:SF4">
    <property type="entry name" value="GENERAL STRESS PROTEIN 16O"/>
    <property type="match status" value="1"/>
</dbReference>
<dbReference type="InterPro" id="IPR014240">
    <property type="entry name" value="YteA"/>
</dbReference>
<proteinExistence type="predicted"/>